<evidence type="ECO:0000313" key="8">
    <source>
        <dbReference type="EMBL" id="TFJ84384.1"/>
    </source>
</evidence>
<sequence>MRVALALLGSLALGEAYFRPLAPRAPFSSLSKGSGAQSLSHGGIGGNGGNDDVWGGWNGGGWNGGDDEHGGAHHGGGLGLLWDKYNEVLDTNPLPTKAVTSLVGFTIGDLLAQSFLGEKGAPLDVKRLLRLASFGLAVHGPVGHFFYGALDEKFPKKDAQTVAIKVLIDQVLWAPVFTVIFFAWIEVLQGAGLQKIKQKINQDLVRGVTASWKVWPLVHVINFRFIPPQQRLLYINTIQIGYNVFLSMLASRKA</sequence>
<dbReference type="Proteomes" id="UP000355283">
    <property type="component" value="Unassembled WGS sequence"/>
</dbReference>
<dbReference type="GO" id="GO:0005737">
    <property type="term" value="C:cytoplasm"/>
    <property type="evidence" value="ECO:0007669"/>
    <property type="project" value="TreeGrafter"/>
</dbReference>
<evidence type="ECO:0000313" key="9">
    <source>
        <dbReference type="Proteomes" id="UP000355283"/>
    </source>
</evidence>
<evidence type="ECO:0000256" key="7">
    <source>
        <dbReference type="SAM" id="SignalP"/>
    </source>
</evidence>
<dbReference type="GO" id="GO:0016020">
    <property type="term" value="C:membrane"/>
    <property type="evidence" value="ECO:0007669"/>
    <property type="project" value="UniProtKB-SubCell"/>
</dbReference>
<feature type="signal peptide" evidence="7">
    <location>
        <begin position="1"/>
        <end position="16"/>
    </location>
</feature>
<evidence type="ECO:0000256" key="6">
    <source>
        <dbReference type="RuleBase" id="RU363053"/>
    </source>
</evidence>
<keyword evidence="5 6" id="KW-0472">Membrane</keyword>
<evidence type="ECO:0000256" key="5">
    <source>
        <dbReference type="ARBA" id="ARBA00023136"/>
    </source>
</evidence>
<dbReference type="PANTHER" id="PTHR11266:SF17">
    <property type="entry name" value="PROTEIN MPV17"/>
    <property type="match status" value="1"/>
</dbReference>
<comment type="similarity">
    <text evidence="2 6">Belongs to the peroxisomal membrane protein PXMP2/4 family.</text>
</comment>
<organism evidence="8 9">
    <name type="scientific">Nannochloropsis salina CCMP1776</name>
    <dbReference type="NCBI Taxonomy" id="1027361"/>
    <lineage>
        <taxon>Eukaryota</taxon>
        <taxon>Sar</taxon>
        <taxon>Stramenopiles</taxon>
        <taxon>Ochrophyta</taxon>
        <taxon>Eustigmatophyceae</taxon>
        <taxon>Eustigmatales</taxon>
        <taxon>Monodopsidaceae</taxon>
        <taxon>Microchloropsis</taxon>
        <taxon>Microchloropsis salina</taxon>
    </lineage>
</organism>
<name>A0A4D9D0I1_9STRA</name>
<evidence type="ECO:0008006" key="10">
    <source>
        <dbReference type="Google" id="ProtNLM"/>
    </source>
</evidence>
<protein>
    <recommendedName>
        <fullName evidence="10">Peroxisomal membrane protein MPV17</fullName>
    </recommendedName>
</protein>
<reference evidence="8 9" key="1">
    <citation type="submission" date="2019-01" db="EMBL/GenBank/DDBJ databases">
        <title>Nuclear Genome Assembly of the Microalgal Biofuel strain Nannochloropsis salina CCMP1776.</title>
        <authorList>
            <person name="Hovde B."/>
        </authorList>
    </citation>
    <scope>NUCLEOTIDE SEQUENCE [LARGE SCALE GENOMIC DNA]</scope>
    <source>
        <strain evidence="8 9">CCMP1776</strain>
    </source>
</reference>
<comment type="subcellular location">
    <subcellularLocation>
        <location evidence="1">Membrane</location>
        <topology evidence="1">Multi-pass membrane protein</topology>
    </subcellularLocation>
</comment>
<dbReference type="OrthoDB" id="430207at2759"/>
<evidence type="ECO:0000256" key="4">
    <source>
        <dbReference type="ARBA" id="ARBA00022989"/>
    </source>
</evidence>
<feature type="chain" id="PRO_5020027145" description="Peroxisomal membrane protein MPV17" evidence="7">
    <location>
        <begin position="17"/>
        <end position="254"/>
    </location>
</feature>
<gene>
    <name evidence="8" type="ORF">NSK_004371</name>
</gene>
<dbReference type="PANTHER" id="PTHR11266">
    <property type="entry name" value="PEROXISOMAL MEMBRANE PROTEIN 2, PXMP2 MPV17"/>
    <property type="match status" value="1"/>
</dbReference>
<evidence type="ECO:0000256" key="1">
    <source>
        <dbReference type="ARBA" id="ARBA00004141"/>
    </source>
</evidence>
<keyword evidence="3 6" id="KW-0812">Transmembrane</keyword>
<evidence type="ECO:0000256" key="3">
    <source>
        <dbReference type="ARBA" id="ARBA00022692"/>
    </source>
</evidence>
<dbReference type="InterPro" id="IPR007248">
    <property type="entry name" value="Mpv17_PMP22"/>
</dbReference>
<comment type="caution">
    <text evidence="6">Lacks conserved residue(s) required for the propagation of feature annotation.</text>
</comment>
<keyword evidence="7" id="KW-0732">Signal</keyword>
<evidence type="ECO:0000256" key="2">
    <source>
        <dbReference type="ARBA" id="ARBA00006824"/>
    </source>
</evidence>
<feature type="transmembrane region" description="Helical" evidence="6">
    <location>
        <begin position="170"/>
        <end position="192"/>
    </location>
</feature>
<keyword evidence="4 6" id="KW-1133">Transmembrane helix</keyword>
<proteinExistence type="inferred from homology"/>
<comment type="caution">
    <text evidence="8">The sequence shown here is derived from an EMBL/GenBank/DDBJ whole genome shotgun (WGS) entry which is preliminary data.</text>
</comment>
<dbReference type="EMBL" id="SDOX01000019">
    <property type="protein sequence ID" value="TFJ84384.1"/>
    <property type="molecule type" value="Genomic_DNA"/>
</dbReference>
<keyword evidence="9" id="KW-1185">Reference proteome</keyword>
<accession>A0A4D9D0I1</accession>
<dbReference type="AlphaFoldDB" id="A0A4D9D0I1"/>
<dbReference type="Pfam" id="PF04117">
    <property type="entry name" value="Mpv17_PMP22"/>
    <property type="match status" value="1"/>
</dbReference>